<evidence type="ECO:0000259" key="7">
    <source>
        <dbReference type="Pfam" id="PF03553"/>
    </source>
</evidence>
<comment type="subcellular location">
    <subcellularLocation>
        <location evidence="1">Cell membrane</location>
        <topology evidence="1">Multi-pass membrane protein</topology>
    </subcellularLocation>
</comment>
<feature type="transmembrane region" description="Helical" evidence="6">
    <location>
        <begin position="112"/>
        <end position="142"/>
    </location>
</feature>
<organism evidence="8 9">
    <name type="scientific">Blastocystis sp. subtype 1 (strain ATCC 50177 / NandII)</name>
    <dbReference type="NCBI Taxonomy" id="478820"/>
    <lineage>
        <taxon>Eukaryota</taxon>
        <taxon>Sar</taxon>
        <taxon>Stramenopiles</taxon>
        <taxon>Bigyra</taxon>
        <taxon>Opalozoa</taxon>
        <taxon>Opalinata</taxon>
        <taxon>Blastocystidae</taxon>
        <taxon>Blastocystis</taxon>
    </lineage>
</organism>
<dbReference type="OrthoDB" id="5593520at2759"/>
<feature type="transmembrane region" description="Helical" evidence="6">
    <location>
        <begin position="20"/>
        <end position="48"/>
    </location>
</feature>
<dbReference type="Pfam" id="PF03553">
    <property type="entry name" value="Na_H_antiporter"/>
    <property type="match status" value="1"/>
</dbReference>
<accession>A0A196SPJ5</accession>
<proteinExistence type="predicted"/>
<name>A0A196SPJ5_BLAHN</name>
<dbReference type="GO" id="GO:0005886">
    <property type="term" value="C:plasma membrane"/>
    <property type="evidence" value="ECO:0007669"/>
    <property type="project" value="UniProtKB-SubCell"/>
</dbReference>
<evidence type="ECO:0000256" key="2">
    <source>
        <dbReference type="ARBA" id="ARBA00022475"/>
    </source>
</evidence>
<feature type="transmembrane region" description="Helical" evidence="6">
    <location>
        <begin position="69"/>
        <end position="92"/>
    </location>
</feature>
<protein>
    <submittedName>
        <fullName evidence="8">Sodium/proton antiporter</fullName>
    </submittedName>
</protein>
<reference evidence="8 9" key="1">
    <citation type="submission" date="2016-05" db="EMBL/GenBank/DDBJ databases">
        <title>Nuclear genome of Blastocystis sp. subtype 1 NandII.</title>
        <authorList>
            <person name="Gentekaki E."/>
            <person name="Curtis B."/>
            <person name="Stairs C."/>
            <person name="Eme L."/>
            <person name="Herman E."/>
            <person name="Klimes V."/>
            <person name="Arias M.C."/>
            <person name="Elias M."/>
            <person name="Hilliou F."/>
            <person name="Klute M."/>
            <person name="Malik S.-B."/>
            <person name="Pightling A."/>
            <person name="Rachubinski R."/>
            <person name="Salas D."/>
            <person name="Schlacht A."/>
            <person name="Suga H."/>
            <person name="Archibald J."/>
            <person name="Ball S.G."/>
            <person name="Clark G."/>
            <person name="Dacks J."/>
            <person name="Van Der Giezen M."/>
            <person name="Tsaousis A."/>
            <person name="Roger A."/>
        </authorList>
    </citation>
    <scope>NUCLEOTIDE SEQUENCE [LARGE SCALE GENOMIC DNA]</scope>
    <source>
        <strain evidence="9">ATCC 50177 / NandII</strain>
    </source>
</reference>
<feature type="transmembrane region" description="Helical" evidence="6">
    <location>
        <begin position="200"/>
        <end position="221"/>
    </location>
</feature>
<keyword evidence="3 6" id="KW-0812">Transmembrane</keyword>
<dbReference type="PANTHER" id="PTHR43478">
    <property type="entry name" value="NA+/H+ ANTIPORTER-RELATED"/>
    <property type="match status" value="1"/>
</dbReference>
<evidence type="ECO:0000256" key="4">
    <source>
        <dbReference type="ARBA" id="ARBA00022989"/>
    </source>
</evidence>
<evidence type="ECO:0000313" key="9">
    <source>
        <dbReference type="Proteomes" id="UP000078348"/>
    </source>
</evidence>
<gene>
    <name evidence="8" type="ORF">AV274_0169</name>
</gene>
<feature type="transmembrane region" description="Helical" evidence="6">
    <location>
        <begin position="378"/>
        <end position="409"/>
    </location>
</feature>
<keyword evidence="4 6" id="KW-1133">Transmembrane helix</keyword>
<sequence length="541" mass="58895">MLGAYEPADVGWLSLLPPLVTMILALATKEVIISLLMGILLAATIYVVKTHRGIVDIVQVLFDILGSRVSSNMYMCLFMFLMGSLVQLMSKAGGTRAFGEWSAKIVKGRKSAIFFTFLIASTLFLDDYFSIITVSAVMRVVLDRNQVSKPKSAYVIHTMAGSMCILIPISSWAAVVITQIGDCGIKKPFNVFLGAISYNIYPVLCFLLILFTTFSGIDVGGMTTYEENAIKGESANDGSVMVIREETKESEMGDGKVLDLVLPILVLIFFSVLFMVYLGGGFSRKKPIQQIFADSDTGQAITYASFVTLLFSLVLYVPRKLMTFLEFMEETKQGMKSMIDTFLILVLAWTIGGVSGSLLKTGEYVGDFIVKCSLPLAIVPTVIFLVGALLTFALGTTWAGFSVLIPIVCNICKQTDIRLLVPCISACLCGSVYGDNISPICDNTVLVSSCIRCQYIIHVKTEAVYATTVAILSLVGYIIMGITGGNHLLSMGIPIALELVLFGILWIIRKTNCIVRHAMSSRKQATEAPLLESQPNTVVVV</sequence>
<evidence type="ECO:0000256" key="5">
    <source>
        <dbReference type="ARBA" id="ARBA00023136"/>
    </source>
</evidence>
<dbReference type="AlphaFoldDB" id="A0A196SPJ5"/>
<dbReference type="Proteomes" id="UP000078348">
    <property type="component" value="Unassembled WGS sequence"/>
</dbReference>
<dbReference type="STRING" id="478820.A0A196SPJ5"/>
<feature type="transmembrane region" description="Helical" evidence="6">
    <location>
        <begin position="488"/>
        <end position="508"/>
    </location>
</feature>
<dbReference type="InterPro" id="IPR018461">
    <property type="entry name" value="Na/H_Antiport_NhaC-like_C"/>
</dbReference>
<dbReference type="PANTHER" id="PTHR43478:SF1">
    <property type="entry name" value="NA+_H+ ANTIPORTER NHAC-LIKE C-TERMINAL DOMAIN-CONTAINING PROTEIN"/>
    <property type="match status" value="1"/>
</dbReference>
<evidence type="ECO:0000313" key="8">
    <source>
        <dbReference type="EMBL" id="OAO18097.1"/>
    </source>
</evidence>
<keyword evidence="2" id="KW-1003">Cell membrane</keyword>
<keyword evidence="5 6" id="KW-0472">Membrane</keyword>
<feature type="transmembrane region" description="Helical" evidence="6">
    <location>
        <begin position="154"/>
        <end position="180"/>
    </location>
</feature>
<evidence type="ECO:0000256" key="1">
    <source>
        <dbReference type="ARBA" id="ARBA00004651"/>
    </source>
</evidence>
<feature type="domain" description="Na+/H+ antiporter NhaC-like C-terminal" evidence="7">
    <location>
        <begin position="163"/>
        <end position="482"/>
    </location>
</feature>
<feature type="transmembrane region" description="Helical" evidence="6">
    <location>
        <begin position="300"/>
        <end position="317"/>
    </location>
</feature>
<evidence type="ECO:0000256" key="3">
    <source>
        <dbReference type="ARBA" id="ARBA00022692"/>
    </source>
</evidence>
<evidence type="ECO:0000256" key="6">
    <source>
        <dbReference type="SAM" id="Phobius"/>
    </source>
</evidence>
<keyword evidence="9" id="KW-1185">Reference proteome</keyword>
<feature type="transmembrane region" description="Helical" evidence="6">
    <location>
        <begin position="338"/>
        <end position="358"/>
    </location>
</feature>
<feature type="transmembrane region" description="Helical" evidence="6">
    <location>
        <begin position="463"/>
        <end position="482"/>
    </location>
</feature>
<comment type="caution">
    <text evidence="8">The sequence shown here is derived from an EMBL/GenBank/DDBJ whole genome shotgun (WGS) entry which is preliminary data.</text>
</comment>
<feature type="transmembrane region" description="Helical" evidence="6">
    <location>
        <begin position="257"/>
        <end position="280"/>
    </location>
</feature>
<dbReference type="EMBL" id="LXWW01000007">
    <property type="protein sequence ID" value="OAO18097.1"/>
    <property type="molecule type" value="Genomic_DNA"/>
</dbReference>